<comment type="caution">
    <text evidence="1">The sequence shown here is derived from an EMBL/GenBank/DDBJ whole genome shotgun (WGS) entry which is preliminary data.</text>
</comment>
<gene>
    <name evidence="1" type="ORF">Pan14r_02270</name>
</gene>
<organism evidence="1 2">
    <name type="scientific">Crateriforma conspicua</name>
    <dbReference type="NCBI Taxonomy" id="2527996"/>
    <lineage>
        <taxon>Bacteria</taxon>
        <taxon>Pseudomonadati</taxon>
        <taxon>Planctomycetota</taxon>
        <taxon>Planctomycetia</taxon>
        <taxon>Planctomycetales</taxon>
        <taxon>Planctomycetaceae</taxon>
        <taxon>Crateriforma</taxon>
    </lineage>
</organism>
<dbReference type="Proteomes" id="UP000317238">
    <property type="component" value="Unassembled WGS sequence"/>
</dbReference>
<accession>A0A5C5XZK7</accession>
<protein>
    <submittedName>
        <fullName evidence="1">Uncharacterized protein</fullName>
    </submittedName>
</protein>
<reference evidence="1 2" key="1">
    <citation type="submission" date="2019-02" db="EMBL/GenBank/DDBJ databases">
        <title>Deep-cultivation of Planctomycetes and their phenomic and genomic characterization uncovers novel biology.</title>
        <authorList>
            <person name="Wiegand S."/>
            <person name="Jogler M."/>
            <person name="Boedeker C."/>
            <person name="Pinto D."/>
            <person name="Vollmers J."/>
            <person name="Rivas-Marin E."/>
            <person name="Kohn T."/>
            <person name="Peeters S.H."/>
            <person name="Heuer A."/>
            <person name="Rast P."/>
            <person name="Oberbeckmann S."/>
            <person name="Bunk B."/>
            <person name="Jeske O."/>
            <person name="Meyerdierks A."/>
            <person name="Storesund J.E."/>
            <person name="Kallscheuer N."/>
            <person name="Luecker S."/>
            <person name="Lage O.M."/>
            <person name="Pohl T."/>
            <person name="Merkel B.J."/>
            <person name="Hornburger P."/>
            <person name="Mueller R.-W."/>
            <person name="Bruemmer F."/>
            <person name="Labrenz M."/>
            <person name="Spormann A.M."/>
            <person name="Op Den Camp H."/>
            <person name="Overmann J."/>
            <person name="Amann R."/>
            <person name="Jetten M.S.M."/>
            <person name="Mascher T."/>
            <person name="Medema M.H."/>
            <person name="Devos D.P."/>
            <person name="Kaster A.-K."/>
            <person name="Ovreas L."/>
            <person name="Rohde M."/>
            <person name="Galperin M.Y."/>
            <person name="Jogler C."/>
        </authorList>
    </citation>
    <scope>NUCLEOTIDE SEQUENCE [LARGE SCALE GENOMIC DNA]</scope>
    <source>
        <strain evidence="1 2">Pan14r</strain>
    </source>
</reference>
<dbReference type="EMBL" id="SJPL01000001">
    <property type="protein sequence ID" value="TWT67989.1"/>
    <property type="molecule type" value="Genomic_DNA"/>
</dbReference>
<proteinExistence type="predicted"/>
<name>A0A5C5XZK7_9PLAN</name>
<evidence type="ECO:0000313" key="2">
    <source>
        <dbReference type="Proteomes" id="UP000317238"/>
    </source>
</evidence>
<keyword evidence="2" id="KW-1185">Reference proteome</keyword>
<dbReference type="AlphaFoldDB" id="A0A5C5XZK7"/>
<sequence>MFEIKCRNAVGRAGRGSREASLMPFRITQATGHKDRGGAANAEEKPVQTVLRGNRWTKADRWGVQTSLQIFGNFPKLLNERHAQEGTKHPTRCKFLARPCSTRRHLCLFHSQVTSDRQETRAVGLAGGSPGLPNGTASLIDQAEQPGTTRRFTDIHRVNRPLSGGLMLIHNRRFFRPLFPTGSIGRR</sequence>
<evidence type="ECO:0000313" key="1">
    <source>
        <dbReference type="EMBL" id="TWT67989.1"/>
    </source>
</evidence>